<dbReference type="RefSeq" id="WP_068162431.1">
    <property type="nucleotide sequence ID" value="NZ_JXJX01000007.1"/>
</dbReference>
<dbReference type="NCBIfam" id="TIGR01726">
    <property type="entry name" value="HEQRo_perm_3TM"/>
    <property type="match status" value="1"/>
</dbReference>
<dbReference type="GO" id="GO:0006865">
    <property type="term" value="P:amino acid transport"/>
    <property type="evidence" value="ECO:0007669"/>
    <property type="project" value="UniProtKB-KW"/>
</dbReference>
<dbReference type="InterPro" id="IPR043429">
    <property type="entry name" value="ArtM/GltK/GlnP/TcyL/YhdX-like"/>
</dbReference>
<feature type="transmembrane region" description="Helical" evidence="9">
    <location>
        <begin position="16"/>
        <end position="41"/>
    </location>
</feature>
<dbReference type="GO" id="GO:0043190">
    <property type="term" value="C:ATP-binding cassette (ABC) transporter complex"/>
    <property type="evidence" value="ECO:0007669"/>
    <property type="project" value="InterPro"/>
</dbReference>
<dbReference type="CDD" id="cd06261">
    <property type="entry name" value="TM_PBP2"/>
    <property type="match status" value="1"/>
</dbReference>
<feature type="transmembrane region" description="Helical" evidence="9">
    <location>
        <begin position="53"/>
        <end position="74"/>
    </location>
</feature>
<keyword evidence="5 9" id="KW-0812">Transmembrane</keyword>
<evidence type="ECO:0000256" key="2">
    <source>
        <dbReference type="ARBA" id="ARBA00010072"/>
    </source>
</evidence>
<evidence type="ECO:0000256" key="9">
    <source>
        <dbReference type="RuleBase" id="RU363032"/>
    </source>
</evidence>
<proteinExistence type="inferred from homology"/>
<comment type="similarity">
    <text evidence="2">Belongs to the binding-protein-dependent transport system permease family. HisMQ subfamily.</text>
</comment>
<evidence type="ECO:0000256" key="5">
    <source>
        <dbReference type="ARBA" id="ARBA00022692"/>
    </source>
</evidence>
<accession>A0A2A5S027</accession>
<keyword evidence="6" id="KW-0029">Amino-acid transport</keyword>
<reference evidence="11 12" key="1">
    <citation type="submission" date="2014-12" db="EMBL/GenBank/DDBJ databases">
        <title>Draft genome sequences of 10 type strains of Lactococcus.</title>
        <authorList>
            <person name="Sun Z."/>
            <person name="Zhong Z."/>
            <person name="Liu W."/>
            <person name="Zhang W."/>
            <person name="Zhang H."/>
        </authorList>
    </citation>
    <scope>NUCLEOTIDE SEQUENCE [LARGE SCALE GENOMIC DNA]</scope>
    <source>
        <strain evidence="11 12">DSM 20686</strain>
    </source>
</reference>
<comment type="caution">
    <text evidence="11">The sequence shown here is derived from an EMBL/GenBank/DDBJ whole genome shotgun (WGS) entry which is preliminary data.</text>
</comment>
<evidence type="ECO:0000313" key="11">
    <source>
        <dbReference type="EMBL" id="PCS06748.1"/>
    </source>
</evidence>
<keyword evidence="8 9" id="KW-0472">Membrane</keyword>
<keyword evidence="12" id="KW-1185">Reference proteome</keyword>
<protein>
    <recommendedName>
        <fullName evidence="10">ABC transmembrane type-1 domain-containing protein</fullName>
    </recommendedName>
</protein>
<keyword evidence="4" id="KW-1003">Cell membrane</keyword>
<dbReference type="Gene3D" id="1.10.3720.10">
    <property type="entry name" value="MetI-like"/>
    <property type="match status" value="1"/>
</dbReference>
<evidence type="ECO:0000256" key="3">
    <source>
        <dbReference type="ARBA" id="ARBA00022448"/>
    </source>
</evidence>
<dbReference type="AlphaFoldDB" id="A0A2A5S027"/>
<evidence type="ECO:0000256" key="7">
    <source>
        <dbReference type="ARBA" id="ARBA00022989"/>
    </source>
</evidence>
<keyword evidence="3 9" id="KW-0813">Transport</keyword>
<dbReference type="InterPro" id="IPR035906">
    <property type="entry name" value="MetI-like_sf"/>
</dbReference>
<dbReference type="PANTHER" id="PTHR30614">
    <property type="entry name" value="MEMBRANE COMPONENT OF AMINO ACID ABC TRANSPORTER"/>
    <property type="match status" value="1"/>
</dbReference>
<dbReference type="InterPro" id="IPR000515">
    <property type="entry name" value="MetI-like"/>
</dbReference>
<dbReference type="PROSITE" id="PS50928">
    <property type="entry name" value="ABC_TM1"/>
    <property type="match status" value="1"/>
</dbReference>
<evidence type="ECO:0000256" key="6">
    <source>
        <dbReference type="ARBA" id="ARBA00022970"/>
    </source>
</evidence>
<gene>
    <name evidence="11" type="ORF">RU87_GL001601</name>
</gene>
<evidence type="ECO:0000256" key="1">
    <source>
        <dbReference type="ARBA" id="ARBA00004651"/>
    </source>
</evidence>
<dbReference type="STRING" id="1348632.GCA_001591745_00988"/>
<dbReference type="SUPFAM" id="SSF161098">
    <property type="entry name" value="MetI-like"/>
    <property type="match status" value="1"/>
</dbReference>
<dbReference type="InterPro" id="IPR010065">
    <property type="entry name" value="AA_ABC_transptr_permease_3TM"/>
</dbReference>
<evidence type="ECO:0000256" key="8">
    <source>
        <dbReference type="ARBA" id="ARBA00023136"/>
    </source>
</evidence>
<evidence type="ECO:0000313" key="12">
    <source>
        <dbReference type="Proteomes" id="UP000242246"/>
    </source>
</evidence>
<comment type="subcellular location">
    <subcellularLocation>
        <location evidence="1 9">Cell membrane</location>
        <topology evidence="1 9">Multi-pass membrane protein</topology>
    </subcellularLocation>
</comment>
<evidence type="ECO:0000256" key="4">
    <source>
        <dbReference type="ARBA" id="ARBA00022475"/>
    </source>
</evidence>
<organism evidence="11 12">
    <name type="scientific">Pseudolactococcus plantarum</name>
    <dbReference type="NCBI Taxonomy" id="1365"/>
    <lineage>
        <taxon>Bacteria</taxon>
        <taxon>Bacillati</taxon>
        <taxon>Bacillota</taxon>
        <taxon>Bacilli</taxon>
        <taxon>Lactobacillales</taxon>
        <taxon>Streptococcaceae</taxon>
        <taxon>Pseudolactococcus</taxon>
    </lineage>
</organism>
<feature type="transmembrane region" description="Helical" evidence="9">
    <location>
        <begin position="188"/>
        <end position="212"/>
    </location>
</feature>
<dbReference type="OrthoDB" id="9787841at2"/>
<dbReference type="GO" id="GO:0015833">
    <property type="term" value="P:peptide transport"/>
    <property type="evidence" value="ECO:0007669"/>
    <property type="project" value="UniProtKB-KW"/>
</dbReference>
<name>A0A2A5S027_9LACT</name>
<dbReference type="Proteomes" id="UP000242246">
    <property type="component" value="Unassembled WGS sequence"/>
</dbReference>
<keyword evidence="7 9" id="KW-1133">Transmembrane helix</keyword>
<dbReference type="GO" id="GO:0022857">
    <property type="term" value="F:transmembrane transporter activity"/>
    <property type="evidence" value="ECO:0007669"/>
    <property type="project" value="InterPro"/>
</dbReference>
<dbReference type="GO" id="GO:0015031">
    <property type="term" value="P:protein transport"/>
    <property type="evidence" value="ECO:0007669"/>
    <property type="project" value="UniProtKB-KW"/>
</dbReference>
<feature type="domain" description="ABC transmembrane type-1" evidence="10">
    <location>
        <begin position="11"/>
        <end position="209"/>
    </location>
</feature>
<evidence type="ECO:0000259" key="10">
    <source>
        <dbReference type="PROSITE" id="PS50928"/>
    </source>
</evidence>
<dbReference type="EMBL" id="JXJX01000007">
    <property type="protein sequence ID" value="PCS06748.1"/>
    <property type="molecule type" value="Genomic_DNA"/>
</dbReference>
<sequence>MTFIKNYCDFLWQGTLITVILSVVAMILATIIASVIVAGKLSKNKLISGGTTVIIELIRGLPTLCILFLCFYGLPELVSGQFMGIDNGRLVSGLIGLTIAESVFVAEIIRAGIQSVDSGQMEGARSIGFSKLASYRYIVLPQAIRNILPTMGNEFANIIKSSSQVSVIGIADLMFTSQKIQGISYKPFQAVIAVSIIYLIFSVSITQIVALAERRGKTKRLVI</sequence>
<dbReference type="PANTHER" id="PTHR30614:SF20">
    <property type="entry name" value="GLUTAMINE TRANSPORT SYSTEM PERMEASE PROTEIN GLNP"/>
    <property type="match status" value="1"/>
</dbReference>
<dbReference type="Pfam" id="PF00528">
    <property type="entry name" value="BPD_transp_1"/>
    <property type="match status" value="1"/>
</dbReference>